<dbReference type="InterPro" id="IPR003737">
    <property type="entry name" value="GlcNAc_PI_deacetylase-related"/>
</dbReference>
<evidence type="ECO:0000256" key="2">
    <source>
        <dbReference type="ARBA" id="ARBA00012176"/>
    </source>
</evidence>
<proteinExistence type="inferred from homology"/>
<gene>
    <name evidence="4" type="ORF">RHGRI_022277</name>
</gene>
<dbReference type="Gene3D" id="3.40.50.10320">
    <property type="entry name" value="LmbE-like"/>
    <property type="match status" value="1"/>
</dbReference>
<dbReference type="InterPro" id="IPR024078">
    <property type="entry name" value="LmbE-like_dom_sf"/>
</dbReference>
<dbReference type="GO" id="GO:0000225">
    <property type="term" value="F:N-acetylglucosaminylphosphatidylinositol deacetylase activity"/>
    <property type="evidence" value="ECO:0007669"/>
    <property type="project" value="UniProtKB-EC"/>
</dbReference>
<dbReference type="PANTHER" id="PTHR12993">
    <property type="entry name" value="N-ACETYLGLUCOSAMINYL-PHOSPHATIDYLINOSITOL DE-N-ACETYLASE-RELATED"/>
    <property type="match status" value="1"/>
</dbReference>
<evidence type="ECO:0000313" key="5">
    <source>
        <dbReference type="Proteomes" id="UP000823749"/>
    </source>
</evidence>
<dbReference type="AlphaFoldDB" id="A0AAV6IZC4"/>
<comment type="similarity">
    <text evidence="1">Belongs to the PIGL family.</text>
</comment>
<dbReference type="EC" id="3.5.1.89" evidence="2"/>
<protein>
    <recommendedName>
        <fullName evidence="2">N-acetylglucosaminylphosphatidylinositol deacetylase</fullName>
        <ecNumber evidence="2">3.5.1.89</ecNumber>
    </recommendedName>
</protein>
<organism evidence="4 5">
    <name type="scientific">Rhododendron griersonianum</name>
    <dbReference type="NCBI Taxonomy" id="479676"/>
    <lineage>
        <taxon>Eukaryota</taxon>
        <taxon>Viridiplantae</taxon>
        <taxon>Streptophyta</taxon>
        <taxon>Embryophyta</taxon>
        <taxon>Tracheophyta</taxon>
        <taxon>Spermatophyta</taxon>
        <taxon>Magnoliopsida</taxon>
        <taxon>eudicotyledons</taxon>
        <taxon>Gunneridae</taxon>
        <taxon>Pentapetalae</taxon>
        <taxon>asterids</taxon>
        <taxon>Ericales</taxon>
        <taxon>Ericaceae</taxon>
        <taxon>Ericoideae</taxon>
        <taxon>Rhodoreae</taxon>
        <taxon>Rhododendron</taxon>
    </lineage>
</organism>
<accession>A0AAV6IZC4</accession>
<sequence length="347" mass="39771">MVWLMIIVSVFVMWISTLCKILHTACSSSKAAFLSNGGDPYKCYHTYCTFRHLLVYTSFPPISDGSFHQRNVLLVIAHPDDESMYALNYECLSNGALSVFYIELFFTPTINYLTSRGHSVHIICMSTGNADGMGNIRKEELYQASAVLKVLFVISQAFFICWCDTELWIHLYSLKCSLSSVRILLLLNIVQIPVQQVKILDHPHLQDGFGKVWNCELLASIIDEEIRSHAIDLIITFDNYGVSGHCNHRDVNLGIRKLLHGTAERDIEAWELISNNILRKYSGPVDICYSLLYATLYQNGELHCLLNESPNRSYNAMAQHRSQWIWFRKLFVVFSSYTYVNTLKKIN</sequence>
<dbReference type="GO" id="GO:0005783">
    <property type="term" value="C:endoplasmic reticulum"/>
    <property type="evidence" value="ECO:0007669"/>
    <property type="project" value="TreeGrafter"/>
</dbReference>
<dbReference type="EMBL" id="JACTNZ010000008">
    <property type="protein sequence ID" value="KAG5534086.1"/>
    <property type="molecule type" value="Genomic_DNA"/>
</dbReference>
<dbReference type="Pfam" id="PF02585">
    <property type="entry name" value="PIG-L"/>
    <property type="match status" value="1"/>
</dbReference>
<keyword evidence="3" id="KW-0732">Signal</keyword>
<evidence type="ECO:0000256" key="3">
    <source>
        <dbReference type="SAM" id="SignalP"/>
    </source>
</evidence>
<keyword evidence="5" id="KW-1185">Reference proteome</keyword>
<dbReference type="PANTHER" id="PTHR12993:SF11">
    <property type="entry name" value="N-ACETYLGLUCOSAMINYL-PHOSPHATIDYLINOSITOL DE-N-ACETYLASE"/>
    <property type="match status" value="1"/>
</dbReference>
<dbReference type="Proteomes" id="UP000823749">
    <property type="component" value="Chromosome 8"/>
</dbReference>
<name>A0AAV6IZC4_9ERIC</name>
<evidence type="ECO:0000256" key="1">
    <source>
        <dbReference type="ARBA" id="ARBA00006066"/>
    </source>
</evidence>
<evidence type="ECO:0000313" key="4">
    <source>
        <dbReference type="EMBL" id="KAG5534086.1"/>
    </source>
</evidence>
<feature type="chain" id="PRO_5043753332" description="N-acetylglucosaminylphosphatidylinositol deacetylase" evidence="3">
    <location>
        <begin position="20"/>
        <end position="347"/>
    </location>
</feature>
<comment type="caution">
    <text evidence="4">The sequence shown here is derived from an EMBL/GenBank/DDBJ whole genome shotgun (WGS) entry which is preliminary data.</text>
</comment>
<reference evidence="4" key="1">
    <citation type="submission" date="2020-08" db="EMBL/GenBank/DDBJ databases">
        <title>Plant Genome Project.</title>
        <authorList>
            <person name="Zhang R.-G."/>
        </authorList>
    </citation>
    <scope>NUCLEOTIDE SEQUENCE</scope>
    <source>
        <strain evidence="4">WSP0</strain>
        <tissue evidence="4">Leaf</tissue>
    </source>
</reference>
<feature type="signal peptide" evidence="3">
    <location>
        <begin position="1"/>
        <end position="19"/>
    </location>
</feature>
<dbReference type="SUPFAM" id="SSF102588">
    <property type="entry name" value="LmbE-like"/>
    <property type="match status" value="1"/>
</dbReference>